<reference evidence="5 6" key="1">
    <citation type="submission" date="2015-02" db="EMBL/GenBank/DDBJ databases">
        <title>Draft genome sequence of Kitasatospora griseola MF730-N6, a bafilomycin, terpentecin and satosporin producer.</title>
        <authorList>
            <person name="Arens J.C."/>
            <person name="Haltli B."/>
            <person name="Kerr R.G."/>
        </authorList>
    </citation>
    <scope>NUCLEOTIDE SEQUENCE [LARGE SCALE GENOMIC DNA]</scope>
    <source>
        <strain evidence="5 6">MF730-N6</strain>
    </source>
</reference>
<keyword evidence="6" id="KW-1185">Reference proteome</keyword>
<dbReference type="Gene3D" id="3.90.1150.10">
    <property type="entry name" value="Aspartate Aminotransferase, domain 1"/>
    <property type="match status" value="1"/>
</dbReference>
<protein>
    <submittedName>
        <fullName evidence="5">Threonine aldolase</fullName>
    </submittedName>
</protein>
<sequence>MTTPFGPTDAARHHDPAVRGFASDNYAGVHPEILAAIALANDGHQVAYGEDQYTEHLQTVFRRHFGDRAEAFPVFNGTGANVVALQALLPRWGAVIAAATAHINVDECGAPEKLAGIKIHTVATPDGKLTPELIDQQAWGWGDEHRAQPLAVSITQSTELGTLYTVDEVRAICEHAHERGMLVHMDGSRLANAAASLGVPFREFTTDAGVDVLSFGGTKNGLLFGEAVVVLNPEKVRDLKYLRKMSMQLASKMRFVSVQFEALLTGDLWLRNAGHANAMALRLETAVRGIPGVTVVRPVQANAVFAILPREVSERLQKHYRFYFWDEHTGEVRWMAAFDTTEADIDAFATAIAEEMARQA</sequence>
<comment type="caution">
    <text evidence="5">The sequence shown here is derived from an EMBL/GenBank/DDBJ whole genome shotgun (WGS) entry which is preliminary data.</text>
</comment>
<dbReference type="PATRIC" id="fig|2064.6.peg.4125"/>
<dbReference type="STRING" id="2064.TR51_19175"/>
<evidence type="ECO:0000256" key="3">
    <source>
        <dbReference type="ARBA" id="ARBA00022898"/>
    </source>
</evidence>
<organism evidence="5 6">
    <name type="scientific">Kitasatospora griseola</name>
    <name type="common">Streptomyces griseolosporeus</name>
    <dbReference type="NCBI Taxonomy" id="2064"/>
    <lineage>
        <taxon>Bacteria</taxon>
        <taxon>Bacillati</taxon>
        <taxon>Actinomycetota</taxon>
        <taxon>Actinomycetes</taxon>
        <taxon>Kitasatosporales</taxon>
        <taxon>Streptomycetaceae</taxon>
        <taxon>Kitasatospora</taxon>
    </lineage>
</organism>
<dbReference type="Proteomes" id="UP000032066">
    <property type="component" value="Unassembled WGS sequence"/>
</dbReference>
<dbReference type="PANTHER" id="PTHR48097:SF5">
    <property type="entry name" value="LOW SPECIFICITY L-THREONINE ALDOLASE"/>
    <property type="match status" value="1"/>
</dbReference>
<evidence type="ECO:0000256" key="2">
    <source>
        <dbReference type="ARBA" id="ARBA00006966"/>
    </source>
</evidence>
<dbReference type="SUPFAM" id="SSF53383">
    <property type="entry name" value="PLP-dependent transferases"/>
    <property type="match status" value="1"/>
</dbReference>
<dbReference type="AlphaFoldDB" id="A0A0D0PLW5"/>
<comment type="cofactor">
    <cofactor evidence="1">
        <name>pyridoxal 5'-phosphate</name>
        <dbReference type="ChEBI" id="CHEBI:597326"/>
    </cofactor>
</comment>
<feature type="domain" description="Aromatic amino acid beta-eliminating lyase/threonine aldolase" evidence="4">
    <location>
        <begin position="21"/>
        <end position="306"/>
    </location>
</feature>
<dbReference type="InterPro" id="IPR015421">
    <property type="entry name" value="PyrdxlP-dep_Trfase_major"/>
</dbReference>
<comment type="similarity">
    <text evidence="2">Belongs to the threonine aldolase family.</text>
</comment>
<proteinExistence type="inferred from homology"/>
<dbReference type="GO" id="GO:0006520">
    <property type="term" value="P:amino acid metabolic process"/>
    <property type="evidence" value="ECO:0007669"/>
    <property type="project" value="InterPro"/>
</dbReference>
<dbReference type="InterPro" id="IPR015424">
    <property type="entry name" value="PyrdxlP-dep_Trfase"/>
</dbReference>
<dbReference type="GO" id="GO:0016829">
    <property type="term" value="F:lyase activity"/>
    <property type="evidence" value="ECO:0007669"/>
    <property type="project" value="InterPro"/>
</dbReference>
<dbReference type="EMBL" id="JXZB01000004">
    <property type="protein sequence ID" value="KIQ61502.1"/>
    <property type="molecule type" value="Genomic_DNA"/>
</dbReference>
<dbReference type="InterPro" id="IPR001597">
    <property type="entry name" value="ArAA_b-elim_lyase/Thr_aldolase"/>
</dbReference>
<keyword evidence="3" id="KW-0663">Pyridoxal phosphate</keyword>
<evidence type="ECO:0000313" key="6">
    <source>
        <dbReference type="Proteomes" id="UP000032066"/>
    </source>
</evidence>
<dbReference type="CDD" id="cd06502">
    <property type="entry name" value="TA_like"/>
    <property type="match status" value="1"/>
</dbReference>
<name>A0A0D0PLW5_KITGR</name>
<dbReference type="OrthoDB" id="9774495at2"/>
<dbReference type="InterPro" id="IPR015422">
    <property type="entry name" value="PyrdxlP-dep_Trfase_small"/>
</dbReference>
<gene>
    <name evidence="5" type="ORF">TR51_19175</name>
</gene>
<evidence type="ECO:0000259" key="4">
    <source>
        <dbReference type="Pfam" id="PF01212"/>
    </source>
</evidence>
<dbReference type="Gene3D" id="3.40.640.10">
    <property type="entry name" value="Type I PLP-dependent aspartate aminotransferase-like (Major domain)"/>
    <property type="match status" value="1"/>
</dbReference>
<dbReference type="Pfam" id="PF01212">
    <property type="entry name" value="Beta_elim_lyase"/>
    <property type="match status" value="1"/>
</dbReference>
<accession>A0A0D0PLW5</accession>
<dbReference type="RefSeq" id="WP_043913008.1">
    <property type="nucleotide sequence ID" value="NZ_JXZB01000004.1"/>
</dbReference>
<evidence type="ECO:0000256" key="1">
    <source>
        <dbReference type="ARBA" id="ARBA00001933"/>
    </source>
</evidence>
<evidence type="ECO:0000313" key="5">
    <source>
        <dbReference type="EMBL" id="KIQ61502.1"/>
    </source>
</evidence>
<dbReference type="PANTHER" id="PTHR48097">
    <property type="entry name" value="L-THREONINE ALDOLASE-RELATED"/>
    <property type="match status" value="1"/>
</dbReference>